<proteinExistence type="predicted"/>
<sequence length="302" mass="33784">MMKLRIGHLSTIYHTSFILMGTDWLKNAGIEPEWKLYGGGPAIVRAFENNDLDIGYIGLPPAMIGIDHGLKIKCIAGGHVEGTVMIATAEFLTLEECRNERTLFLEQFKGYTIACPPAGSIHDVIIRNYIKETGLENDIDVLNYEWADMIPEAIADGEIKAAVGTPSLAVVAKRYCDAKIVIQPEKLWPDNPSYGIVATSEMIENSPEILLKFIELHENACELIRENTEEAASIVAKTIEIIDADFVNDMYKVSPKYSASISEEYIKSTMRFVDVLNELGYISKELEEKDIFNLRFVEELGL</sequence>
<dbReference type="OrthoDB" id="10037at2157"/>
<dbReference type="AlphaFoldDB" id="A0A099T3F6"/>
<accession>A0A099T3F6</accession>
<evidence type="ECO:0000313" key="1">
    <source>
        <dbReference type="EMBL" id="KGK98728.1"/>
    </source>
</evidence>
<dbReference type="Pfam" id="PF13379">
    <property type="entry name" value="NMT1_2"/>
    <property type="match status" value="1"/>
</dbReference>
<dbReference type="PANTHER" id="PTHR30024">
    <property type="entry name" value="ALIPHATIC SULFONATES-BINDING PROTEIN-RELATED"/>
    <property type="match status" value="1"/>
</dbReference>
<evidence type="ECO:0000313" key="2">
    <source>
        <dbReference type="Proteomes" id="UP000029859"/>
    </source>
</evidence>
<comment type="caution">
    <text evidence="1">The sequence shown here is derived from an EMBL/GenBank/DDBJ whole genome shotgun (WGS) entry which is preliminary data.</text>
</comment>
<gene>
    <name evidence="1" type="ORF">LI82_05355</name>
</gene>
<dbReference type="Proteomes" id="UP000029859">
    <property type="component" value="Unassembled WGS sequence"/>
</dbReference>
<protein>
    <submittedName>
        <fullName evidence="1">Sulfonate ABC transporter substrate-binding protein</fullName>
    </submittedName>
</protein>
<keyword evidence="2" id="KW-1185">Reference proteome</keyword>
<organism evidence="1 2">
    <name type="scientific">Methanococcoides methylutens</name>
    <dbReference type="NCBI Taxonomy" id="2226"/>
    <lineage>
        <taxon>Archaea</taxon>
        <taxon>Methanobacteriati</taxon>
        <taxon>Methanobacteriota</taxon>
        <taxon>Stenosarchaea group</taxon>
        <taxon>Methanomicrobia</taxon>
        <taxon>Methanosarcinales</taxon>
        <taxon>Methanosarcinaceae</taxon>
        <taxon>Methanococcoides</taxon>
    </lineage>
</organism>
<dbReference type="Gene3D" id="3.40.190.10">
    <property type="entry name" value="Periplasmic binding protein-like II"/>
    <property type="match status" value="2"/>
</dbReference>
<reference evidence="1 2" key="1">
    <citation type="submission" date="2014-09" db="EMBL/GenBank/DDBJ databases">
        <title>Draft genome sequence of an obligately methylotrophic methanogen, Methanococcoides methylutens, isolated from marine sediment.</title>
        <authorList>
            <person name="Guan Y."/>
            <person name="Ngugi D.K."/>
            <person name="Blom J."/>
            <person name="Ali S."/>
            <person name="Ferry J.G."/>
            <person name="Stingl U."/>
        </authorList>
    </citation>
    <scope>NUCLEOTIDE SEQUENCE [LARGE SCALE GENOMIC DNA]</scope>
    <source>
        <strain evidence="1 2">DSM 2657</strain>
    </source>
</reference>
<dbReference type="SUPFAM" id="SSF53850">
    <property type="entry name" value="Periplasmic binding protein-like II"/>
    <property type="match status" value="1"/>
</dbReference>
<dbReference type="EMBL" id="JRHO01000010">
    <property type="protein sequence ID" value="KGK98728.1"/>
    <property type="molecule type" value="Genomic_DNA"/>
</dbReference>
<name>A0A099T3F6_METMT</name>
<dbReference type="PANTHER" id="PTHR30024:SF42">
    <property type="entry name" value="ALIPHATIC SULFONATES-BINDING PROTEIN-RELATED"/>
    <property type="match status" value="1"/>
</dbReference>
<dbReference type="RefSeq" id="WP_048193887.1">
    <property type="nucleotide sequence ID" value="NZ_CAAGSM010000003.1"/>
</dbReference>